<dbReference type="InterPro" id="IPR003673">
    <property type="entry name" value="CoA-Trfase_fam_III"/>
</dbReference>
<gene>
    <name evidence="2" type="ORF">PS467_07335</name>
</gene>
<reference evidence="2 3" key="1">
    <citation type="submission" date="2023-02" db="EMBL/GenBank/DDBJ databases">
        <title>Streptomyces sp. SCA4-21 with antifungal activity against Fusarium oxysporum f. sp. cubense, Streptomyces sp. SCA2-17 with antifungal activity against Fusarium oxysporum f. sp. cubense.</title>
        <authorList>
            <person name="Qi D."/>
        </authorList>
    </citation>
    <scope>NUCLEOTIDE SEQUENCE [LARGE SCALE GENOMIC DNA]</scope>
    <source>
        <strain evidence="2 3">SCA4-21</strain>
    </source>
</reference>
<dbReference type="SUPFAM" id="SSF89796">
    <property type="entry name" value="CoA-transferase family III (CaiB/BaiF)"/>
    <property type="match status" value="1"/>
</dbReference>
<sequence>MTDEPRPDDAPNRPLAGTVVLDLTTALAGPYATLLLGGLGATVVKVENPRTGGDSSRNNSPYFGRAGLSVTRAAETDMSVSTMGRSRNKKSITLDLKHERGRETFLRLARNVDIVVENYAAGTADRLGIGYADVRAVNPSIIFTSISGFGADGGSGKAMDSIVQAMSGVMYSAGEPGAEPIRFGLPVGDLLAPLYAVIGTLAAKVQRDRGGVGQHVDVSMLGALTSLLSTEPFDAFARVGLPLRTGNAVPRLAPFGIFPAKDGFIALCGPTDTFARGVFRAMGQPELIDSDRFATRDQRVRHADALHDLVTAWSRTRHRTDAVAALTAEGVPAAEVLEPADALRNPAVLRRGEVVELSHPEHGSTGLMGPGVPIRFSHADARLDQPAPHLGEHTAELLDTIGGLTPEEIAELRRAGVV</sequence>
<dbReference type="InterPro" id="IPR050483">
    <property type="entry name" value="CoA-transferase_III_domain"/>
</dbReference>
<keyword evidence="3" id="KW-1185">Reference proteome</keyword>
<dbReference type="PANTHER" id="PTHR48207:SF3">
    <property type="entry name" value="SUCCINATE--HYDROXYMETHYLGLUTARATE COA-TRANSFERASE"/>
    <property type="match status" value="1"/>
</dbReference>
<name>A0ABY9USC1_9ACTN</name>
<proteinExistence type="predicted"/>
<organism evidence="2 3">
    <name type="scientific">Streptomyces luomodiensis</name>
    <dbReference type="NCBI Taxonomy" id="3026192"/>
    <lineage>
        <taxon>Bacteria</taxon>
        <taxon>Bacillati</taxon>
        <taxon>Actinomycetota</taxon>
        <taxon>Actinomycetes</taxon>
        <taxon>Kitasatosporales</taxon>
        <taxon>Streptomycetaceae</taxon>
        <taxon>Streptomyces</taxon>
    </lineage>
</organism>
<accession>A0ABY9USC1</accession>
<dbReference type="InterPro" id="IPR023606">
    <property type="entry name" value="CoA-Trfase_III_dom_1_sf"/>
</dbReference>
<dbReference type="EMBL" id="CP117522">
    <property type="protein sequence ID" value="WNE95171.1"/>
    <property type="molecule type" value="Genomic_DNA"/>
</dbReference>
<dbReference type="Gene3D" id="3.40.50.10540">
    <property type="entry name" value="Crotonobetainyl-coa:carnitine coa-transferase, domain 1"/>
    <property type="match status" value="1"/>
</dbReference>
<dbReference type="Proteomes" id="UP001305606">
    <property type="component" value="Chromosome"/>
</dbReference>
<dbReference type="Pfam" id="PF02515">
    <property type="entry name" value="CoA_transf_3"/>
    <property type="match status" value="1"/>
</dbReference>
<dbReference type="GO" id="GO:0016740">
    <property type="term" value="F:transferase activity"/>
    <property type="evidence" value="ECO:0007669"/>
    <property type="project" value="UniProtKB-KW"/>
</dbReference>
<dbReference type="InterPro" id="IPR044855">
    <property type="entry name" value="CoA-Trfase_III_dom3_sf"/>
</dbReference>
<protein>
    <submittedName>
        <fullName evidence="2">CoA transferase</fullName>
    </submittedName>
</protein>
<evidence type="ECO:0000256" key="1">
    <source>
        <dbReference type="ARBA" id="ARBA00022679"/>
    </source>
</evidence>
<dbReference type="PANTHER" id="PTHR48207">
    <property type="entry name" value="SUCCINATE--HYDROXYMETHYLGLUTARATE COA-TRANSFERASE"/>
    <property type="match status" value="1"/>
</dbReference>
<keyword evidence="1 2" id="KW-0808">Transferase</keyword>
<dbReference type="Gene3D" id="3.30.1540.10">
    <property type="entry name" value="formyl-coa transferase, domain 3"/>
    <property type="match status" value="1"/>
</dbReference>
<evidence type="ECO:0000313" key="3">
    <source>
        <dbReference type="Proteomes" id="UP001305606"/>
    </source>
</evidence>
<evidence type="ECO:0000313" key="2">
    <source>
        <dbReference type="EMBL" id="WNE95171.1"/>
    </source>
</evidence>